<keyword evidence="1" id="KW-0479">Metal-binding</keyword>
<evidence type="ECO:0000256" key="1">
    <source>
        <dbReference type="ARBA" id="ARBA00022723"/>
    </source>
</evidence>
<name>A0A8S3SHJ9_MYTED</name>
<dbReference type="EMBL" id="CAJPWZ010001631">
    <property type="protein sequence ID" value="CAG2219508.1"/>
    <property type="molecule type" value="Genomic_DNA"/>
</dbReference>
<dbReference type="Proteomes" id="UP000683360">
    <property type="component" value="Unassembled WGS sequence"/>
</dbReference>
<keyword evidence="2" id="KW-0863">Zinc-finger</keyword>
<evidence type="ECO:0000313" key="4">
    <source>
        <dbReference type="EMBL" id="CAG2219508.1"/>
    </source>
</evidence>
<gene>
    <name evidence="4" type="ORF">MEDL_33047</name>
</gene>
<keyword evidence="5" id="KW-1185">Reference proteome</keyword>
<comment type="caution">
    <text evidence="4">The sequence shown here is derived from an EMBL/GenBank/DDBJ whole genome shotgun (WGS) entry which is preliminary data.</text>
</comment>
<proteinExistence type="predicted"/>
<dbReference type="OrthoDB" id="10612868at2759"/>
<dbReference type="GO" id="GO:0008270">
    <property type="term" value="F:zinc ion binding"/>
    <property type="evidence" value="ECO:0007669"/>
    <property type="project" value="UniProtKB-KW"/>
</dbReference>
<organism evidence="4 5">
    <name type="scientific">Mytilus edulis</name>
    <name type="common">Blue mussel</name>
    <dbReference type="NCBI Taxonomy" id="6550"/>
    <lineage>
        <taxon>Eukaryota</taxon>
        <taxon>Metazoa</taxon>
        <taxon>Spiralia</taxon>
        <taxon>Lophotrochozoa</taxon>
        <taxon>Mollusca</taxon>
        <taxon>Bivalvia</taxon>
        <taxon>Autobranchia</taxon>
        <taxon>Pteriomorphia</taxon>
        <taxon>Mytilida</taxon>
        <taxon>Mytiloidea</taxon>
        <taxon>Mytilidae</taxon>
        <taxon>Mytilinae</taxon>
        <taxon>Mytilus</taxon>
    </lineage>
</organism>
<evidence type="ECO:0000256" key="2">
    <source>
        <dbReference type="ARBA" id="ARBA00022771"/>
    </source>
</evidence>
<protein>
    <recommendedName>
        <fullName evidence="6">RING-type domain-containing protein</fullName>
    </recommendedName>
</protein>
<sequence>MNFDQICFPFTYQAAKALKMSTDTETEKNSTDTESVKEVQEYHVIDKEKALQKLGEISVIDWEIKKQQKRDRRRERKKRSAIVGTLAEIVTTNKNKLVTQEDKIYFEDLDFLNLTLVSLQNRCQQCDTQGCDIIGICTECKHTFCDDCIRKHIKSFQIMNVCLEQIQHVDLYIMDR</sequence>
<accession>A0A8S3SHJ9</accession>
<keyword evidence="3" id="KW-0862">Zinc</keyword>
<evidence type="ECO:0008006" key="6">
    <source>
        <dbReference type="Google" id="ProtNLM"/>
    </source>
</evidence>
<evidence type="ECO:0000313" key="5">
    <source>
        <dbReference type="Proteomes" id="UP000683360"/>
    </source>
</evidence>
<evidence type="ECO:0000256" key="3">
    <source>
        <dbReference type="ARBA" id="ARBA00022833"/>
    </source>
</evidence>
<dbReference type="AlphaFoldDB" id="A0A8S3SHJ9"/>
<dbReference type="PROSITE" id="PS00518">
    <property type="entry name" value="ZF_RING_1"/>
    <property type="match status" value="1"/>
</dbReference>
<reference evidence="4" key="1">
    <citation type="submission" date="2021-03" db="EMBL/GenBank/DDBJ databases">
        <authorList>
            <person name="Bekaert M."/>
        </authorList>
    </citation>
    <scope>NUCLEOTIDE SEQUENCE</scope>
</reference>
<dbReference type="InterPro" id="IPR017907">
    <property type="entry name" value="Znf_RING_CS"/>
</dbReference>